<protein>
    <submittedName>
        <fullName evidence="1">Uncharacterized protein</fullName>
    </submittedName>
</protein>
<accession>A0AAD1KPQ3</accession>
<gene>
    <name evidence="1" type="ORF">KB1_09160</name>
</gene>
<dbReference type="GeneID" id="92880091"/>
<sequence length="90" mass="9595">MPDQVADSTWATGLVEVDALRGVDLLRELVDVFLLLPFERAPEPRDDFFAVVFRGRAGEDARVAMALTLSTMATTGSESGRGVTGLVVAA</sequence>
<proteinExistence type="predicted"/>
<dbReference type="AlphaFoldDB" id="A0AAD1KPQ3"/>
<dbReference type="Proteomes" id="UP000825072">
    <property type="component" value="Chromosome 1"/>
</dbReference>
<organism evidence="1 2">
    <name type="scientific">Cutibacterium modestum</name>
    <dbReference type="NCBI Taxonomy" id="2559073"/>
    <lineage>
        <taxon>Bacteria</taxon>
        <taxon>Bacillati</taxon>
        <taxon>Actinomycetota</taxon>
        <taxon>Actinomycetes</taxon>
        <taxon>Propionibacteriales</taxon>
        <taxon>Propionibacteriaceae</taxon>
        <taxon>Cutibacterium</taxon>
    </lineage>
</organism>
<reference evidence="1" key="1">
    <citation type="submission" date="2021-06" db="EMBL/GenBank/DDBJ databases">
        <title>Genome sequence of Cutibacterium modestum strain KB17-24694.</title>
        <authorList>
            <person name="Dekio I."/>
            <person name="Asahina A."/>
            <person name="Nishida M."/>
        </authorList>
    </citation>
    <scope>NUCLEOTIDE SEQUENCE</scope>
    <source>
        <strain evidence="1">KB17-24694</strain>
    </source>
</reference>
<dbReference type="RefSeq" id="WP_002526614.1">
    <property type="nucleotide sequence ID" value="NZ_AP024747.1"/>
</dbReference>
<dbReference type="EMBL" id="AP024747">
    <property type="protein sequence ID" value="BCY24926.1"/>
    <property type="molecule type" value="Genomic_DNA"/>
</dbReference>
<evidence type="ECO:0000313" key="1">
    <source>
        <dbReference type="EMBL" id="BCY24926.1"/>
    </source>
</evidence>
<evidence type="ECO:0000313" key="2">
    <source>
        <dbReference type="Proteomes" id="UP000825072"/>
    </source>
</evidence>
<name>A0AAD1KPQ3_9ACTN</name>